<keyword evidence="3 7" id="KW-0547">Nucleotide-binding</keyword>
<dbReference type="GO" id="GO:0004467">
    <property type="term" value="F:long-chain fatty acid-CoA ligase activity"/>
    <property type="evidence" value="ECO:0007669"/>
    <property type="project" value="UniProtKB-EC"/>
</dbReference>
<keyword evidence="2 7" id="KW-0436">Ligase</keyword>
<dbReference type="PANTHER" id="PTHR43272">
    <property type="entry name" value="LONG-CHAIN-FATTY-ACID--COA LIGASE"/>
    <property type="match status" value="1"/>
</dbReference>
<comment type="catalytic activity">
    <reaction evidence="7">
        <text>a long-chain fatty acid + ATP + CoA = a long-chain fatty acyl-CoA + AMP + diphosphate</text>
        <dbReference type="Rhea" id="RHEA:15421"/>
        <dbReference type="ChEBI" id="CHEBI:30616"/>
        <dbReference type="ChEBI" id="CHEBI:33019"/>
        <dbReference type="ChEBI" id="CHEBI:57287"/>
        <dbReference type="ChEBI" id="CHEBI:57560"/>
        <dbReference type="ChEBI" id="CHEBI:83139"/>
        <dbReference type="ChEBI" id="CHEBI:456215"/>
        <dbReference type="EC" id="6.2.1.3"/>
    </reaction>
</comment>
<sequence>MAPPSVALESGYFADKFDLKKQSVMVPGTQRPGQTGHYRNSAMPDSQIPPGAEAFETLYDCYEFGKKLAGAKRFLGYRPYDPATKSYGDYAWQTYDEVSERRNNFGSGLLHVNKLVGGNGQTPFHVGIFAKNAPEWTLCDLACVSYSLPSVPLYETLGPDAVEYVINHAEIRMVLTTSEHVPALLTLSPKLPTLKVIITIDSLDDTRSQPYSITKTQSLKGWGADKDLFVLDVRELETLGAANPQPHRPPKPSETWTICYTSGTTGNPKGAVLTHLNFGHTIYMNRLSRKWYSDDLVVSYLPLAHIMERLIDWSVIINGAAIGYTRNDPLLILEDCQALKPTLFPSVPRLWNRIYAKLKAATIDAPGLAGALSRRALAAKTENLMKTGSLSHPLWDRLIFNKVKATLGGRVRFMLTGSAPLAKETLTFLRVAYGCEFTEAYGQTENSAHATGTLFGETRAGIVGPPFPGVEVKLVDIPEMEYFATDKPYPRGEICTRGTNNFMGYYKDKEKTDETLDSEGWLHSGDVGMIDETGAIVVIDRKKNIFKLSQAEYVAPEKIENIYTASPLLLQIFVYGDSLQSYLVGVAIPDPEAFIPFANNIAGTNVQQGDMEGFKKLCENKEVAKALIYELETIGKGRGLRGFEQVKSLCIKPEPMTMENGILTPTLKIKRNIANKYYKEVTDRLYADPPLIPIVEKSLSKL</sequence>
<dbReference type="InterPro" id="IPR020845">
    <property type="entry name" value="AMP-binding_CS"/>
</dbReference>
<dbReference type="SUPFAM" id="SSF56801">
    <property type="entry name" value="Acetyl-CoA synthetase-like"/>
    <property type="match status" value="1"/>
</dbReference>
<keyword evidence="5 7" id="KW-0067">ATP-binding</keyword>
<dbReference type="PANTHER" id="PTHR43272:SF33">
    <property type="entry name" value="AMP-BINDING DOMAIN-CONTAINING PROTEIN-RELATED"/>
    <property type="match status" value="1"/>
</dbReference>
<dbReference type="EMBL" id="MVBO01000150">
    <property type="protein sequence ID" value="OZJ02469.1"/>
    <property type="molecule type" value="Genomic_DNA"/>
</dbReference>
<evidence type="ECO:0000256" key="5">
    <source>
        <dbReference type="ARBA" id="ARBA00022840"/>
    </source>
</evidence>
<dbReference type="InterPro" id="IPR045311">
    <property type="entry name" value="LC-FACS_euk"/>
</dbReference>
<keyword evidence="11" id="KW-1185">Reference proteome</keyword>
<evidence type="ECO:0000256" key="6">
    <source>
        <dbReference type="ARBA" id="ARBA00026121"/>
    </source>
</evidence>
<proteinExistence type="inferred from homology"/>
<evidence type="ECO:0000256" key="1">
    <source>
        <dbReference type="ARBA" id="ARBA00006432"/>
    </source>
</evidence>
<dbReference type="InterPro" id="IPR042099">
    <property type="entry name" value="ANL_N_sf"/>
</dbReference>
<keyword evidence="4 7" id="KW-0276">Fatty acid metabolism</keyword>
<comment type="function">
    <text evidence="7">Catalyzes the conversion of long-chain fatty acids to their active form acyl-CoAs for both synthesis of cellular lipids, and degradation via beta-oxidation.</text>
</comment>
<dbReference type="Pfam" id="PF00501">
    <property type="entry name" value="AMP-binding"/>
    <property type="match status" value="1"/>
</dbReference>
<dbReference type="InterPro" id="IPR000873">
    <property type="entry name" value="AMP-dep_synth/lig_dom"/>
</dbReference>
<comment type="similarity">
    <text evidence="1 7">Belongs to the ATP-dependent AMP-binding enzyme family.</text>
</comment>
<dbReference type="EC" id="6.2.1.3" evidence="6 7"/>
<evidence type="ECO:0000256" key="3">
    <source>
        <dbReference type="ARBA" id="ARBA00022741"/>
    </source>
</evidence>
<dbReference type="Proteomes" id="UP000242875">
    <property type="component" value="Unassembled WGS sequence"/>
</dbReference>
<dbReference type="Gene3D" id="3.40.50.12780">
    <property type="entry name" value="N-terminal domain of ligase-like"/>
    <property type="match status" value="1"/>
</dbReference>
<evidence type="ECO:0000259" key="9">
    <source>
        <dbReference type="Pfam" id="PF00501"/>
    </source>
</evidence>
<dbReference type="PROSITE" id="PS00455">
    <property type="entry name" value="AMP_BINDING"/>
    <property type="match status" value="1"/>
</dbReference>
<organism evidence="10 11">
    <name type="scientific">Bifiguratus adelaidae</name>
    <dbReference type="NCBI Taxonomy" id="1938954"/>
    <lineage>
        <taxon>Eukaryota</taxon>
        <taxon>Fungi</taxon>
        <taxon>Fungi incertae sedis</taxon>
        <taxon>Mucoromycota</taxon>
        <taxon>Mucoromycotina</taxon>
        <taxon>Endogonomycetes</taxon>
        <taxon>Endogonales</taxon>
        <taxon>Endogonales incertae sedis</taxon>
        <taxon>Bifiguratus</taxon>
    </lineage>
</organism>
<evidence type="ECO:0000313" key="10">
    <source>
        <dbReference type="EMBL" id="OZJ02469.1"/>
    </source>
</evidence>
<accession>A0A261XVS8</accession>
<dbReference type="GO" id="GO:0005524">
    <property type="term" value="F:ATP binding"/>
    <property type="evidence" value="ECO:0007669"/>
    <property type="project" value="UniProtKB-KW"/>
</dbReference>
<dbReference type="AlphaFoldDB" id="A0A261XVS8"/>
<dbReference type="GO" id="GO:0016020">
    <property type="term" value="C:membrane"/>
    <property type="evidence" value="ECO:0007669"/>
    <property type="project" value="TreeGrafter"/>
</dbReference>
<feature type="region of interest" description="Disordered" evidence="8">
    <location>
        <begin position="26"/>
        <end position="46"/>
    </location>
</feature>
<dbReference type="OrthoDB" id="1700726at2759"/>
<evidence type="ECO:0000256" key="4">
    <source>
        <dbReference type="ARBA" id="ARBA00022832"/>
    </source>
</evidence>
<evidence type="ECO:0000256" key="2">
    <source>
        <dbReference type="ARBA" id="ARBA00022598"/>
    </source>
</evidence>
<dbReference type="CDD" id="cd05927">
    <property type="entry name" value="LC-FACS_euk"/>
    <property type="match status" value="1"/>
</dbReference>
<keyword evidence="7" id="KW-0443">Lipid metabolism</keyword>
<gene>
    <name evidence="10" type="ORF">BZG36_04104</name>
</gene>
<feature type="domain" description="AMP-dependent synthetase/ligase" evidence="9">
    <location>
        <begin position="81"/>
        <end position="506"/>
    </location>
</feature>
<comment type="caution">
    <text evidence="10">The sequence shown here is derived from an EMBL/GenBank/DDBJ whole genome shotgun (WGS) entry which is preliminary data.</text>
</comment>
<evidence type="ECO:0000313" key="11">
    <source>
        <dbReference type="Proteomes" id="UP000242875"/>
    </source>
</evidence>
<reference evidence="10 11" key="1">
    <citation type="journal article" date="2017" name="Mycologia">
        <title>Bifiguratus adelaidae, gen. et sp. nov., a new member of Mucoromycotina in endophytic and soil-dwelling habitats.</title>
        <authorList>
            <person name="Torres-Cruz T.J."/>
            <person name="Billingsley Tobias T.L."/>
            <person name="Almatruk M."/>
            <person name="Hesse C."/>
            <person name="Kuske C.R."/>
            <person name="Desiro A."/>
            <person name="Benucci G.M."/>
            <person name="Bonito G."/>
            <person name="Stajich J.E."/>
            <person name="Dunlap C."/>
            <person name="Arnold A.E."/>
            <person name="Porras-Alfaro A."/>
        </authorList>
    </citation>
    <scope>NUCLEOTIDE SEQUENCE [LARGE SCALE GENOMIC DNA]</scope>
    <source>
        <strain evidence="10 11">AZ0501</strain>
    </source>
</reference>
<protein>
    <recommendedName>
        <fullName evidence="6 7">Long-chain-fatty-acid--CoA ligase</fullName>
        <ecNumber evidence="6 7">6.2.1.3</ecNumber>
    </recommendedName>
</protein>
<name>A0A261XVS8_9FUNG</name>
<evidence type="ECO:0000256" key="7">
    <source>
        <dbReference type="RuleBase" id="RU369030"/>
    </source>
</evidence>
<dbReference type="GO" id="GO:0005783">
    <property type="term" value="C:endoplasmic reticulum"/>
    <property type="evidence" value="ECO:0007669"/>
    <property type="project" value="TreeGrafter"/>
</dbReference>
<evidence type="ECO:0000256" key="8">
    <source>
        <dbReference type="SAM" id="MobiDB-lite"/>
    </source>
</evidence>